<accession>A0A3M7T0D7</accession>
<protein>
    <submittedName>
        <fullName evidence="1">Uncharacterized protein</fullName>
    </submittedName>
</protein>
<organism evidence="1 2">
    <name type="scientific">Brachionus plicatilis</name>
    <name type="common">Marine rotifer</name>
    <name type="synonym">Brachionus muelleri</name>
    <dbReference type="NCBI Taxonomy" id="10195"/>
    <lineage>
        <taxon>Eukaryota</taxon>
        <taxon>Metazoa</taxon>
        <taxon>Spiralia</taxon>
        <taxon>Gnathifera</taxon>
        <taxon>Rotifera</taxon>
        <taxon>Eurotatoria</taxon>
        <taxon>Monogononta</taxon>
        <taxon>Pseudotrocha</taxon>
        <taxon>Ploima</taxon>
        <taxon>Brachionidae</taxon>
        <taxon>Brachionus</taxon>
    </lineage>
</organism>
<evidence type="ECO:0000313" key="2">
    <source>
        <dbReference type="Proteomes" id="UP000276133"/>
    </source>
</evidence>
<name>A0A3M7T0D7_BRAPC</name>
<evidence type="ECO:0000313" key="1">
    <source>
        <dbReference type="EMBL" id="RNA41417.1"/>
    </source>
</evidence>
<dbReference type="EMBL" id="REGN01000505">
    <property type="protein sequence ID" value="RNA41417.1"/>
    <property type="molecule type" value="Genomic_DNA"/>
</dbReference>
<dbReference type="Proteomes" id="UP000276133">
    <property type="component" value="Unassembled WGS sequence"/>
</dbReference>
<gene>
    <name evidence="1" type="ORF">BpHYR1_053051</name>
</gene>
<comment type="caution">
    <text evidence="1">The sequence shown here is derived from an EMBL/GenBank/DDBJ whole genome shotgun (WGS) entry which is preliminary data.</text>
</comment>
<proteinExistence type="predicted"/>
<keyword evidence="2" id="KW-1185">Reference proteome</keyword>
<sequence>MNNFLYTGCSPFCVSVWSGKLNSLGKGLSLGLAESSRGSAGFASTMLAFESMEAGSTLSTFSLMNIFMFSGWTTCGGSTAICGSWAGSTFSSI</sequence>
<dbReference type="AlphaFoldDB" id="A0A3M7T0D7"/>
<reference evidence="1 2" key="1">
    <citation type="journal article" date="2018" name="Sci. Rep.">
        <title>Genomic signatures of local adaptation to the degree of environmental predictability in rotifers.</title>
        <authorList>
            <person name="Franch-Gras L."/>
            <person name="Hahn C."/>
            <person name="Garcia-Roger E.M."/>
            <person name="Carmona M.J."/>
            <person name="Serra M."/>
            <person name="Gomez A."/>
        </authorList>
    </citation>
    <scope>NUCLEOTIDE SEQUENCE [LARGE SCALE GENOMIC DNA]</scope>
    <source>
        <strain evidence="1">HYR1</strain>
    </source>
</reference>